<dbReference type="Gene3D" id="3.30.9.10">
    <property type="entry name" value="D-Amino Acid Oxidase, subunit A, domain 2"/>
    <property type="match status" value="1"/>
</dbReference>
<organism evidence="3 4">
    <name type="scientific">Albidovulum aquaemixtae</name>
    <dbReference type="NCBI Taxonomy" id="1542388"/>
    <lineage>
        <taxon>Bacteria</taxon>
        <taxon>Pseudomonadati</taxon>
        <taxon>Pseudomonadota</taxon>
        <taxon>Alphaproteobacteria</taxon>
        <taxon>Rhodobacterales</taxon>
        <taxon>Paracoccaceae</taxon>
        <taxon>Albidovulum</taxon>
    </lineage>
</organism>
<dbReference type="OrthoDB" id="7818064at2"/>
<feature type="domain" description="FAD dependent oxidoreductase" evidence="2">
    <location>
        <begin position="5"/>
        <end position="329"/>
    </location>
</feature>
<keyword evidence="4" id="KW-1185">Reference proteome</keyword>
<evidence type="ECO:0000313" key="3">
    <source>
        <dbReference type="EMBL" id="SPH24334.1"/>
    </source>
</evidence>
<evidence type="ECO:0000256" key="1">
    <source>
        <dbReference type="ARBA" id="ARBA00023002"/>
    </source>
</evidence>
<dbReference type="InterPro" id="IPR006076">
    <property type="entry name" value="FAD-dep_OxRdtase"/>
</dbReference>
<dbReference type="InterPro" id="IPR036188">
    <property type="entry name" value="FAD/NAD-bd_sf"/>
</dbReference>
<proteinExistence type="predicted"/>
<keyword evidence="1 3" id="KW-0560">Oxidoreductase</keyword>
<dbReference type="EMBL" id="OMOQ01000003">
    <property type="protein sequence ID" value="SPH24334.1"/>
    <property type="molecule type" value="Genomic_DNA"/>
</dbReference>
<dbReference type="EC" id="1.4.3.19" evidence="3"/>
<sequence>MAIADVTVMGGGIFGLSIAWELTRRGASVRLVESDRIGAGSSGGIVGALAPHVPESWNPKKAFQLESLLLAEGFWGEIAAASGIDPGYARLGRWQPLADAEALQRARARAGEAAQLWQGLAEWRVVRATDDGWALNSFTGWIVEDNLTARLHPRRAGEALAAAMRKKGGKVEIGQSNSGLGPVIWATGVQGLADLSADLGRPVGSGVKGQAALLACNARNRPQIFAEGLHIVPHGDGTVAVGSTSERDFAAGTSVDDQLEELIKKARAICPVLRDAPVVERWAGVRPRAKSRAPMLGAWPDRAGHYVANGGFKIGFGMAPKVAEVMADLVLEGRDNIPKGFRVEDSL</sequence>
<evidence type="ECO:0000313" key="4">
    <source>
        <dbReference type="Proteomes" id="UP000244924"/>
    </source>
</evidence>
<dbReference type="RefSeq" id="WP_108854350.1">
    <property type="nucleotide sequence ID" value="NZ_OMOQ01000003.1"/>
</dbReference>
<dbReference type="AlphaFoldDB" id="A0A2R8BLL8"/>
<dbReference type="GO" id="GO:0043799">
    <property type="term" value="F:glycine oxidase activity"/>
    <property type="evidence" value="ECO:0007669"/>
    <property type="project" value="UniProtKB-EC"/>
</dbReference>
<dbReference type="PANTHER" id="PTHR13847">
    <property type="entry name" value="SARCOSINE DEHYDROGENASE-RELATED"/>
    <property type="match status" value="1"/>
</dbReference>
<accession>A0A2R8BLL8</accession>
<dbReference type="Proteomes" id="UP000244924">
    <property type="component" value="Unassembled WGS sequence"/>
</dbReference>
<reference evidence="3 4" key="1">
    <citation type="submission" date="2018-03" db="EMBL/GenBank/DDBJ databases">
        <authorList>
            <person name="Keele B.F."/>
        </authorList>
    </citation>
    <scope>NUCLEOTIDE SEQUENCE [LARGE SCALE GENOMIC DNA]</scope>
    <source>
        <strain evidence="3 4">CECT 8626</strain>
    </source>
</reference>
<dbReference type="Pfam" id="PF01266">
    <property type="entry name" value="DAO"/>
    <property type="match status" value="1"/>
</dbReference>
<protein>
    <submittedName>
        <fullName evidence="3">Glycine oxidase</fullName>
        <ecNumber evidence="3">1.4.3.19</ecNumber>
    </submittedName>
</protein>
<dbReference type="Gene3D" id="3.50.50.60">
    <property type="entry name" value="FAD/NAD(P)-binding domain"/>
    <property type="match status" value="1"/>
</dbReference>
<gene>
    <name evidence="3" type="primary">thiO</name>
    <name evidence="3" type="ORF">DEA8626_03385</name>
</gene>
<dbReference type="GO" id="GO:0005737">
    <property type="term" value="C:cytoplasm"/>
    <property type="evidence" value="ECO:0007669"/>
    <property type="project" value="TreeGrafter"/>
</dbReference>
<evidence type="ECO:0000259" key="2">
    <source>
        <dbReference type="Pfam" id="PF01266"/>
    </source>
</evidence>
<dbReference type="SUPFAM" id="SSF51971">
    <property type="entry name" value="Nucleotide-binding domain"/>
    <property type="match status" value="1"/>
</dbReference>
<name>A0A2R8BLL8_9RHOB</name>
<dbReference type="PANTHER" id="PTHR13847:SF289">
    <property type="entry name" value="GLYCINE OXIDASE"/>
    <property type="match status" value="1"/>
</dbReference>